<dbReference type="PANTHER" id="PTHR43031">
    <property type="entry name" value="FAD-DEPENDENT OXIDOREDUCTASE"/>
    <property type="match status" value="1"/>
</dbReference>
<organism evidence="2 3">
    <name type="scientific">Paenibacillus nasutitermitis</name>
    <dbReference type="NCBI Taxonomy" id="1652958"/>
    <lineage>
        <taxon>Bacteria</taxon>
        <taxon>Bacillati</taxon>
        <taxon>Bacillota</taxon>
        <taxon>Bacilli</taxon>
        <taxon>Bacillales</taxon>
        <taxon>Paenibacillaceae</taxon>
        <taxon>Paenibacillus</taxon>
    </lineage>
</organism>
<dbReference type="InterPro" id="IPR001763">
    <property type="entry name" value="Rhodanese-like_dom"/>
</dbReference>
<dbReference type="Pfam" id="PF00581">
    <property type="entry name" value="Rhodanese"/>
    <property type="match status" value="1"/>
</dbReference>
<protein>
    <recommendedName>
        <fullName evidence="1">Rhodanese domain-containing protein</fullName>
    </recommendedName>
</protein>
<dbReference type="AlphaFoldDB" id="A0A916Z050"/>
<comment type="caution">
    <text evidence="2">The sequence shown here is derived from an EMBL/GenBank/DDBJ whole genome shotgun (WGS) entry which is preliminary data.</text>
</comment>
<dbReference type="RefSeq" id="WP_188992677.1">
    <property type="nucleotide sequence ID" value="NZ_BMHP01000002.1"/>
</dbReference>
<accession>A0A916Z050</accession>
<dbReference type="PROSITE" id="PS50206">
    <property type="entry name" value="RHODANESE_3"/>
    <property type="match status" value="1"/>
</dbReference>
<dbReference type="SUPFAM" id="SSF52821">
    <property type="entry name" value="Rhodanese/Cell cycle control phosphatase"/>
    <property type="match status" value="1"/>
</dbReference>
<reference evidence="2" key="1">
    <citation type="journal article" date="2014" name="Int. J. Syst. Evol. Microbiol.">
        <title>Complete genome sequence of Corynebacterium casei LMG S-19264T (=DSM 44701T), isolated from a smear-ripened cheese.</title>
        <authorList>
            <consortium name="US DOE Joint Genome Institute (JGI-PGF)"/>
            <person name="Walter F."/>
            <person name="Albersmeier A."/>
            <person name="Kalinowski J."/>
            <person name="Ruckert C."/>
        </authorList>
    </citation>
    <scope>NUCLEOTIDE SEQUENCE</scope>
    <source>
        <strain evidence="2">CGMCC 1.15178</strain>
    </source>
</reference>
<dbReference type="InterPro" id="IPR050229">
    <property type="entry name" value="GlpE_sulfurtransferase"/>
</dbReference>
<name>A0A916Z050_9BACL</name>
<evidence type="ECO:0000259" key="1">
    <source>
        <dbReference type="PROSITE" id="PS50206"/>
    </source>
</evidence>
<keyword evidence="3" id="KW-1185">Reference proteome</keyword>
<reference evidence="2" key="2">
    <citation type="submission" date="2020-09" db="EMBL/GenBank/DDBJ databases">
        <authorList>
            <person name="Sun Q."/>
            <person name="Zhou Y."/>
        </authorList>
    </citation>
    <scope>NUCLEOTIDE SEQUENCE</scope>
    <source>
        <strain evidence="2">CGMCC 1.15178</strain>
    </source>
</reference>
<dbReference type="PANTHER" id="PTHR43031:SF17">
    <property type="entry name" value="SULFURTRANSFERASE YTWF-RELATED"/>
    <property type="match status" value="1"/>
</dbReference>
<sequence>MELWKDIEPDAFHLLASGGWLEPAQVIDVREQMEWDYYHLDGSLLVPMNTIPGRLDEIPTDKPVYIICAHGVRSTGVCRYLTEKGYSNLHNVNGGMAAVAALRGFQYD</sequence>
<dbReference type="EMBL" id="BMHP01000002">
    <property type="protein sequence ID" value="GGD69449.1"/>
    <property type="molecule type" value="Genomic_DNA"/>
</dbReference>
<dbReference type="SMART" id="SM00450">
    <property type="entry name" value="RHOD"/>
    <property type="match status" value="1"/>
</dbReference>
<dbReference type="Gene3D" id="3.40.250.10">
    <property type="entry name" value="Rhodanese-like domain"/>
    <property type="match status" value="1"/>
</dbReference>
<evidence type="ECO:0000313" key="2">
    <source>
        <dbReference type="EMBL" id="GGD69449.1"/>
    </source>
</evidence>
<proteinExistence type="predicted"/>
<dbReference type="CDD" id="cd00158">
    <property type="entry name" value="RHOD"/>
    <property type="match status" value="1"/>
</dbReference>
<dbReference type="Proteomes" id="UP000612456">
    <property type="component" value="Unassembled WGS sequence"/>
</dbReference>
<gene>
    <name evidence="2" type="ORF">GCM10010911_29200</name>
</gene>
<dbReference type="InterPro" id="IPR036873">
    <property type="entry name" value="Rhodanese-like_dom_sf"/>
</dbReference>
<feature type="domain" description="Rhodanese" evidence="1">
    <location>
        <begin position="22"/>
        <end position="107"/>
    </location>
</feature>
<evidence type="ECO:0000313" key="3">
    <source>
        <dbReference type="Proteomes" id="UP000612456"/>
    </source>
</evidence>